<dbReference type="AlphaFoldDB" id="A0A165YLH3"/>
<sequence length="416" mass="46873">MKRNNARNRSPLPASKTREVFAPPEIWTMIFREAGHPVSVDLPINFEDTFVQDYPDVSSIGITPPSTKEAYQTLLAISSTCRSWASLCIPLLYNYVWVSSQNQFNKLLPQLRRHPISQTLGHNTFGGAVRGLYIGYLSPTCTMLSAVCQVCPNLVLLRSVSLEGKSLSQWRSLQVNLCRLESLRCLDLGAAVFQRVSAPLDSAKPIVFRRLECLNCWSYIWRSISVWYTPNIRIMSVQFLAPDATDFQKCVLPFFRLNGRHIRRLTVVSGATQAEGRLIASDVQPIMSLCHDLEFMITTLAPVIPVLWESALPLSHPTLLGLIISLPWIPHDTPSRLKPILQSLNRRNFPCLRRVELSGAWPVDLKSDLYVKVSAPAWFADVLRSCEDDEIAVTQANTIMTVKVVEQFCVFEQDDG</sequence>
<proteinExistence type="predicted"/>
<organism evidence="1 2">
    <name type="scientific">Sistotremastrum suecicum HHB10207 ss-3</name>
    <dbReference type="NCBI Taxonomy" id="1314776"/>
    <lineage>
        <taxon>Eukaryota</taxon>
        <taxon>Fungi</taxon>
        <taxon>Dikarya</taxon>
        <taxon>Basidiomycota</taxon>
        <taxon>Agaricomycotina</taxon>
        <taxon>Agaricomycetes</taxon>
        <taxon>Sistotremastrales</taxon>
        <taxon>Sistotremastraceae</taxon>
        <taxon>Sistotremastrum</taxon>
    </lineage>
</organism>
<evidence type="ECO:0000313" key="2">
    <source>
        <dbReference type="Proteomes" id="UP000076798"/>
    </source>
</evidence>
<gene>
    <name evidence="1" type="ORF">SISSUDRAFT_1132596</name>
</gene>
<dbReference type="EMBL" id="KV428246">
    <property type="protein sequence ID" value="KZT33370.1"/>
    <property type="molecule type" value="Genomic_DNA"/>
</dbReference>
<protein>
    <recommendedName>
        <fullName evidence="3">F-box domain-containing protein</fullName>
    </recommendedName>
</protein>
<accession>A0A165YLH3</accession>
<evidence type="ECO:0008006" key="3">
    <source>
        <dbReference type="Google" id="ProtNLM"/>
    </source>
</evidence>
<evidence type="ECO:0000313" key="1">
    <source>
        <dbReference type="EMBL" id="KZT33370.1"/>
    </source>
</evidence>
<name>A0A165YLH3_9AGAM</name>
<reference evidence="1 2" key="1">
    <citation type="journal article" date="2016" name="Mol. Biol. Evol.">
        <title>Comparative Genomics of Early-Diverging Mushroom-Forming Fungi Provides Insights into the Origins of Lignocellulose Decay Capabilities.</title>
        <authorList>
            <person name="Nagy L.G."/>
            <person name="Riley R."/>
            <person name="Tritt A."/>
            <person name="Adam C."/>
            <person name="Daum C."/>
            <person name="Floudas D."/>
            <person name="Sun H."/>
            <person name="Yadav J.S."/>
            <person name="Pangilinan J."/>
            <person name="Larsson K.H."/>
            <person name="Matsuura K."/>
            <person name="Barry K."/>
            <person name="Labutti K."/>
            <person name="Kuo R."/>
            <person name="Ohm R.A."/>
            <person name="Bhattacharya S.S."/>
            <person name="Shirouzu T."/>
            <person name="Yoshinaga Y."/>
            <person name="Martin F.M."/>
            <person name="Grigoriev I.V."/>
            <person name="Hibbett D.S."/>
        </authorList>
    </citation>
    <scope>NUCLEOTIDE SEQUENCE [LARGE SCALE GENOMIC DNA]</scope>
    <source>
        <strain evidence="1 2">HHB10207 ss-3</strain>
    </source>
</reference>
<keyword evidence="2" id="KW-1185">Reference proteome</keyword>
<dbReference type="Proteomes" id="UP000076798">
    <property type="component" value="Unassembled WGS sequence"/>
</dbReference>
<dbReference type="OrthoDB" id="3232644at2759"/>